<comment type="caution">
    <text evidence="2">The sequence shown here is derived from an EMBL/GenBank/DDBJ whole genome shotgun (WGS) entry which is preliminary data.</text>
</comment>
<dbReference type="EMBL" id="NBNE01006084">
    <property type="protein sequence ID" value="OWZ02566.1"/>
    <property type="molecule type" value="Genomic_DNA"/>
</dbReference>
<evidence type="ECO:0000313" key="2">
    <source>
        <dbReference type="EMBL" id="OWZ02566.1"/>
    </source>
</evidence>
<feature type="region of interest" description="Disordered" evidence="1">
    <location>
        <begin position="185"/>
        <end position="205"/>
    </location>
</feature>
<evidence type="ECO:0000313" key="3">
    <source>
        <dbReference type="Proteomes" id="UP000198211"/>
    </source>
</evidence>
<evidence type="ECO:0000256" key="1">
    <source>
        <dbReference type="SAM" id="MobiDB-lite"/>
    </source>
</evidence>
<feature type="compositionally biased region" description="Basic and acidic residues" evidence="1">
    <location>
        <begin position="138"/>
        <end position="150"/>
    </location>
</feature>
<keyword evidence="3" id="KW-1185">Reference proteome</keyword>
<dbReference type="OrthoDB" id="119109at2759"/>
<feature type="compositionally biased region" description="Basic and acidic residues" evidence="1">
    <location>
        <begin position="185"/>
        <end position="194"/>
    </location>
</feature>
<proteinExistence type="predicted"/>
<accession>A0A225VA21</accession>
<gene>
    <name evidence="2" type="ORF">PHMEG_00025852</name>
</gene>
<protein>
    <submittedName>
        <fullName evidence="2">Uncharacterized protein</fullName>
    </submittedName>
</protein>
<dbReference type="AlphaFoldDB" id="A0A225VA21"/>
<sequence length="695" mass="77877">NSVLYVLNNQMSPKWFYNYDSSLTRAQREMTHHLVTYVFRRLPGRDQSQQHWQLQGPQHQEHHIVAVLARHASPGFLLVSYRRSGAAAGNPGCALPAIETPVEILDVACSELLSASSVVHQHQQQHLQQQQWLQQQRLQERLQHHQEGQQHHRNAQHQQDGQDQDRRLPQMKHALFSNSAPFVREAAHSTDENKSGSANQTPLQDAPADAYWQQIAGVKAPNFREKGQQLLILWYFLQHTSLKDLGLNENTTKDHMQSHWLRAAAALRTLSPVPETQLESVVTSFLTSIFKFSSDHTCTTDFEQATIRFSGYLLLRAASSQVVWQLLRVGFHVTSGGMTQRLLQEKFASLILDLWNVFNDILRDTTGGGYNRLDETLFSHQTGALSALVDNVLSIVYQQPRFGVLRAKVSALLLDRETPYSITGALNRAFQAFMTQIEETKSLSALKNPQRSHHQRGFGKIGGGGLQGLLQCAWNHRWLLEPGSVRTVGVTSELNCTASLLTAAQFIGEFGCIDVKVTDGGEYYMSIRTGFSHDDGVEPMELILDGRPRRFQALPSGISSRIVTAGGWSVGDYAATFSDKEHSIEMHFYFSETRGLEENSMRTRDDSVDAVLMVRRASLFLTLEKAPGCSEAMNAADPRDLFLVVQGTLYASTHSQPISGDCIPTTDISNSDNDALWNKLVWIPMVEFQAGYVAL</sequence>
<name>A0A225VA21_9STRA</name>
<feature type="region of interest" description="Disordered" evidence="1">
    <location>
        <begin position="138"/>
        <end position="165"/>
    </location>
</feature>
<organism evidence="2 3">
    <name type="scientific">Phytophthora megakarya</name>
    <dbReference type="NCBI Taxonomy" id="4795"/>
    <lineage>
        <taxon>Eukaryota</taxon>
        <taxon>Sar</taxon>
        <taxon>Stramenopiles</taxon>
        <taxon>Oomycota</taxon>
        <taxon>Peronosporomycetes</taxon>
        <taxon>Peronosporales</taxon>
        <taxon>Peronosporaceae</taxon>
        <taxon>Phytophthora</taxon>
    </lineage>
</organism>
<reference evidence="3" key="1">
    <citation type="submission" date="2017-03" db="EMBL/GenBank/DDBJ databases">
        <title>Phytopthora megakarya and P. palmivora, two closely related causual agents of cacao black pod achieved similar genome size and gene model numbers by different mechanisms.</title>
        <authorList>
            <person name="Ali S."/>
            <person name="Shao J."/>
            <person name="Larry D.J."/>
            <person name="Kronmiller B."/>
            <person name="Shen D."/>
            <person name="Strem M.D."/>
            <person name="Melnick R.L."/>
            <person name="Guiltinan M.J."/>
            <person name="Tyler B.M."/>
            <person name="Meinhardt L.W."/>
            <person name="Bailey B.A."/>
        </authorList>
    </citation>
    <scope>NUCLEOTIDE SEQUENCE [LARGE SCALE GENOMIC DNA]</scope>
    <source>
        <strain evidence="3">zdho120</strain>
    </source>
</reference>
<dbReference type="Proteomes" id="UP000198211">
    <property type="component" value="Unassembled WGS sequence"/>
</dbReference>
<feature type="non-terminal residue" evidence="2">
    <location>
        <position position="1"/>
    </location>
</feature>